<protein>
    <submittedName>
        <fullName evidence="6">GNAT family N-acetyltransferase</fullName>
    </submittedName>
</protein>
<feature type="domain" description="N-acetyltransferase" evidence="5">
    <location>
        <begin position="17"/>
        <end position="172"/>
    </location>
</feature>
<dbReference type="Pfam" id="PF17668">
    <property type="entry name" value="Acetyltransf_17"/>
    <property type="match status" value="1"/>
</dbReference>
<dbReference type="GO" id="GO:0034069">
    <property type="term" value="F:aminoglycoside N-acetyltransferase activity"/>
    <property type="evidence" value="ECO:0007669"/>
    <property type="project" value="TreeGrafter"/>
</dbReference>
<organism evidence="6 7">
    <name type="scientific">Nocardiopsis alba</name>
    <dbReference type="NCBI Taxonomy" id="53437"/>
    <lineage>
        <taxon>Bacteria</taxon>
        <taxon>Bacillati</taxon>
        <taxon>Actinomycetota</taxon>
        <taxon>Actinomycetes</taxon>
        <taxon>Streptosporangiales</taxon>
        <taxon>Nocardiopsidaceae</taxon>
        <taxon>Nocardiopsis</taxon>
    </lineage>
</organism>
<dbReference type="InterPro" id="IPR022902">
    <property type="entry name" value="NAcTrfase_Eis"/>
</dbReference>
<dbReference type="InterPro" id="IPR036527">
    <property type="entry name" value="SCP2_sterol-bd_dom_sf"/>
</dbReference>
<dbReference type="InterPro" id="IPR051554">
    <property type="entry name" value="Acetyltransferase_Eis"/>
</dbReference>
<dbReference type="InterPro" id="IPR025559">
    <property type="entry name" value="Eis_dom"/>
</dbReference>
<comment type="similarity">
    <text evidence="1 4">Belongs to the acetyltransferase Eis family.</text>
</comment>
<name>A0A7K2J0K3_9ACTN</name>
<feature type="active site" description="Proton donor" evidence="4">
    <location>
        <position position="143"/>
    </location>
</feature>
<evidence type="ECO:0000259" key="5">
    <source>
        <dbReference type="PROSITE" id="PS51186"/>
    </source>
</evidence>
<dbReference type="HAMAP" id="MF_01812">
    <property type="entry name" value="Eis"/>
    <property type="match status" value="1"/>
</dbReference>
<dbReference type="PROSITE" id="PS51186">
    <property type="entry name" value="GNAT"/>
    <property type="match status" value="1"/>
</dbReference>
<dbReference type="GO" id="GO:0030649">
    <property type="term" value="P:aminoglycoside antibiotic catabolic process"/>
    <property type="evidence" value="ECO:0007669"/>
    <property type="project" value="TreeGrafter"/>
</dbReference>
<dbReference type="SUPFAM" id="SSF55718">
    <property type="entry name" value="SCP-like"/>
    <property type="match status" value="1"/>
</dbReference>
<evidence type="ECO:0000256" key="1">
    <source>
        <dbReference type="ARBA" id="ARBA00009213"/>
    </source>
</evidence>
<comment type="subunit">
    <text evidence="4">Homohexamer; trimer of dimers.</text>
</comment>
<evidence type="ECO:0000313" key="6">
    <source>
        <dbReference type="EMBL" id="MYR35617.1"/>
    </source>
</evidence>
<dbReference type="PANTHER" id="PTHR37817:SF1">
    <property type="entry name" value="N-ACETYLTRANSFERASE EIS"/>
    <property type="match status" value="1"/>
</dbReference>
<keyword evidence="2 4" id="KW-0808">Transferase</keyword>
<dbReference type="Gene3D" id="3.40.630.30">
    <property type="match status" value="2"/>
</dbReference>
<dbReference type="CDD" id="cd04301">
    <property type="entry name" value="NAT_SF"/>
    <property type="match status" value="1"/>
</dbReference>
<evidence type="ECO:0000256" key="2">
    <source>
        <dbReference type="ARBA" id="ARBA00022679"/>
    </source>
</evidence>
<evidence type="ECO:0000313" key="7">
    <source>
        <dbReference type="Proteomes" id="UP000467124"/>
    </source>
</evidence>
<dbReference type="Pfam" id="PF13530">
    <property type="entry name" value="SCP2_2"/>
    <property type="match status" value="1"/>
</dbReference>
<feature type="binding site" evidence="4">
    <location>
        <begin position="138"/>
        <end position="139"/>
    </location>
    <ligand>
        <name>acetyl-CoA</name>
        <dbReference type="ChEBI" id="CHEBI:57288"/>
    </ligand>
</feature>
<dbReference type="Proteomes" id="UP000467124">
    <property type="component" value="Unassembled WGS sequence"/>
</dbReference>
<dbReference type="EMBL" id="WWHY01000001">
    <property type="protein sequence ID" value="MYR35617.1"/>
    <property type="molecule type" value="Genomic_DNA"/>
</dbReference>
<dbReference type="PANTHER" id="PTHR37817">
    <property type="entry name" value="N-ACETYLTRANSFERASE EIS"/>
    <property type="match status" value="1"/>
</dbReference>
<gene>
    <name evidence="6" type="ORF">GTW20_25980</name>
</gene>
<feature type="active site" description="Proton acceptor; via carboxylate" evidence="4">
    <location>
        <position position="431"/>
    </location>
</feature>
<dbReference type="InterPro" id="IPR000182">
    <property type="entry name" value="GNAT_dom"/>
</dbReference>
<sequence>MAGETEEKTVNTTRREWTVRHGDRDDYAEAMRVVGQALLFGEELEALLERSRLLHDVMGYERLLVAVDDTEGAEEIIGSANHFPFEMTMPGGPVPVAGVTGVGVWPTYRRRGVLSAIMRRQLADIHEQGVRYAALWASEGSIYERFGYGVACHEMDEISISSPHDVLRADAPRDPDLKVVLREPAAVRADLERVHDAFASTRVGQFRRTEPWWDRTLRDTPDRREGRSPMMAVVVYGAEGPLGYALYRTKARWADDGAQGEVYVQEIVATAPAVWTALFEHLFNRDLVSRVEFSFLPADCPLHHLLPDRGRAPAKLFPSLWVRLVDVPGALSERPYAAPFEGVLEVADRYAPWNAGRWRIKADTDGARVEATDAAPDLSLDVHHLGSAHLGRTSLTGYLRAGLITEHTPGATARLDTALHRHDAPFCGVIF</sequence>
<comment type="caution">
    <text evidence="6">The sequence shown here is derived from an EMBL/GenBank/DDBJ whole genome shotgun (WGS) entry which is preliminary data.</text>
</comment>
<evidence type="ECO:0000256" key="3">
    <source>
        <dbReference type="ARBA" id="ARBA00023315"/>
    </source>
</evidence>
<dbReference type="NCBIfam" id="NF002367">
    <property type="entry name" value="PRK01346.1-4"/>
    <property type="match status" value="1"/>
</dbReference>
<evidence type="ECO:0000256" key="4">
    <source>
        <dbReference type="HAMAP-Rule" id="MF_01812"/>
    </source>
</evidence>
<dbReference type="InterPro" id="IPR016181">
    <property type="entry name" value="Acyl_CoA_acyltransferase"/>
</dbReference>
<accession>A0A7K2J0K3</accession>
<dbReference type="AlphaFoldDB" id="A0A7K2J0K3"/>
<feature type="binding site" evidence="4">
    <location>
        <begin position="102"/>
        <end position="104"/>
    </location>
    <ligand>
        <name>acetyl-CoA</name>
        <dbReference type="ChEBI" id="CHEBI:57288"/>
    </ligand>
</feature>
<feature type="binding site" evidence="4">
    <location>
        <begin position="110"/>
        <end position="115"/>
    </location>
    <ligand>
        <name>acetyl-CoA</name>
        <dbReference type="ChEBI" id="CHEBI:57288"/>
    </ligand>
</feature>
<keyword evidence="3 4" id="KW-0012">Acyltransferase</keyword>
<proteinExistence type="inferred from homology"/>
<reference evidence="6 7" key="1">
    <citation type="journal article" date="2019" name="Nat. Commun.">
        <title>The antimicrobial potential of Streptomyces from insect microbiomes.</title>
        <authorList>
            <person name="Chevrette M.G."/>
            <person name="Carlson C.M."/>
            <person name="Ortega H.E."/>
            <person name="Thomas C."/>
            <person name="Ananiev G.E."/>
            <person name="Barns K.J."/>
            <person name="Book A.J."/>
            <person name="Cagnazzo J."/>
            <person name="Carlos C."/>
            <person name="Flanigan W."/>
            <person name="Grubbs K.J."/>
            <person name="Horn H.A."/>
            <person name="Hoffmann F.M."/>
            <person name="Klassen J.L."/>
            <person name="Knack J.J."/>
            <person name="Lewin G.R."/>
            <person name="McDonald B.R."/>
            <person name="Muller L."/>
            <person name="Melo W.G.P."/>
            <person name="Pinto-Tomas A.A."/>
            <person name="Schmitz A."/>
            <person name="Wendt-Pienkowski E."/>
            <person name="Wildman S."/>
            <person name="Zhao M."/>
            <person name="Zhang F."/>
            <person name="Bugni T.S."/>
            <person name="Andes D.R."/>
            <person name="Pupo M.T."/>
            <person name="Currie C.R."/>
        </authorList>
    </citation>
    <scope>NUCLEOTIDE SEQUENCE [LARGE SCALE GENOMIC DNA]</scope>
    <source>
        <strain evidence="6 7">SID5840</strain>
    </source>
</reference>
<dbReference type="RefSeq" id="WP_161112215.1">
    <property type="nucleotide sequence ID" value="NZ_WWHY01000001.1"/>
</dbReference>
<dbReference type="InterPro" id="IPR041380">
    <property type="entry name" value="Acetyltransf_17"/>
</dbReference>
<dbReference type="SUPFAM" id="SSF55729">
    <property type="entry name" value="Acyl-CoA N-acyltransferases (Nat)"/>
    <property type="match status" value="1"/>
</dbReference>
<dbReference type="Pfam" id="PF13527">
    <property type="entry name" value="Acetyltransf_9"/>
    <property type="match status" value="1"/>
</dbReference>
<dbReference type="Gene3D" id="3.30.1050.10">
    <property type="entry name" value="SCP2 sterol-binding domain"/>
    <property type="match status" value="1"/>
</dbReference>